<keyword evidence="1 6" id="KW-0696">RNA-directed RNA polymerase</keyword>
<reference evidence="6 7" key="1">
    <citation type="journal article" date="2015" name="Virus Res.">
        <title>Heterobasidion wood decay fungi host diverse and globally distributed viruses related to Helicobasidium mompa partitivirus V70.</title>
        <authorList>
            <person name="Kashif M."/>
            <person name="Hyder R."/>
            <person name="De Vega Perez D."/>
            <person name="Hantula J."/>
            <person name="Vainio E.J."/>
        </authorList>
    </citation>
    <scope>NUCLEOTIDE SEQUENCE [LARGE SCALE GENOMIC DNA]</scope>
    <source>
        <strain evidence="6 7">HetPV13-an2</strain>
    </source>
</reference>
<protein>
    <submittedName>
        <fullName evidence="6">RNA-dependent RNA polymerase</fullName>
    </submittedName>
</protein>
<evidence type="ECO:0000256" key="2">
    <source>
        <dbReference type="ARBA" id="ARBA00022679"/>
    </source>
</evidence>
<organism evidence="6 7">
    <name type="scientific">Heterobasidion partitivirus 13</name>
    <dbReference type="NCBI Taxonomy" id="1469906"/>
    <lineage>
        <taxon>Viruses</taxon>
        <taxon>Riboviria</taxon>
        <taxon>Orthornavirae</taxon>
        <taxon>Pisuviricota</taxon>
        <taxon>Duplopiviricetes</taxon>
        <taxon>Durnavirales</taxon>
        <taxon>Partitiviridae</taxon>
        <taxon>Alphapartitivirus</taxon>
        <taxon>Alphapartitivirus tredecimheterobasidion</taxon>
    </lineage>
</organism>
<dbReference type="Pfam" id="PF00680">
    <property type="entry name" value="RdRP_1"/>
    <property type="match status" value="1"/>
</dbReference>
<dbReference type="InterPro" id="IPR001205">
    <property type="entry name" value="RNA-dir_pol_C"/>
</dbReference>
<dbReference type="GO" id="GO:0003723">
    <property type="term" value="F:RNA binding"/>
    <property type="evidence" value="ECO:0007669"/>
    <property type="project" value="InterPro"/>
</dbReference>
<keyword evidence="2" id="KW-0808">Transferase</keyword>
<dbReference type="GO" id="GO:0003968">
    <property type="term" value="F:RNA-directed RNA polymerase activity"/>
    <property type="evidence" value="ECO:0007669"/>
    <property type="project" value="UniProtKB-KW"/>
</dbReference>
<dbReference type="SUPFAM" id="SSF56672">
    <property type="entry name" value="DNA/RNA polymerases"/>
    <property type="match status" value="1"/>
</dbReference>
<proteinExistence type="predicted"/>
<evidence type="ECO:0000313" key="7">
    <source>
        <dbReference type="Proteomes" id="UP000243713"/>
    </source>
</evidence>
<evidence type="ECO:0000256" key="3">
    <source>
        <dbReference type="ARBA" id="ARBA00022695"/>
    </source>
</evidence>
<dbReference type="GO" id="GO:0006351">
    <property type="term" value="P:DNA-templated transcription"/>
    <property type="evidence" value="ECO:0007669"/>
    <property type="project" value="InterPro"/>
</dbReference>
<keyword evidence="4" id="KW-0693">Viral RNA replication</keyword>
<feature type="domain" description="RNA-directed RNA polymerase C-terminal" evidence="5">
    <location>
        <begin position="215"/>
        <end position="489"/>
    </location>
</feature>
<evidence type="ECO:0000256" key="4">
    <source>
        <dbReference type="ARBA" id="ARBA00022953"/>
    </source>
</evidence>
<accession>W8NZ13</accession>
<dbReference type="Proteomes" id="UP000243713">
    <property type="component" value="Genome"/>
</dbReference>
<evidence type="ECO:0000259" key="5">
    <source>
        <dbReference type="Pfam" id="PF00680"/>
    </source>
</evidence>
<dbReference type="EMBL" id="KF963179">
    <property type="protein sequence ID" value="AHL25155.1"/>
    <property type="molecule type" value="Genomic_RNA"/>
</dbReference>
<name>W8NZ13_9VIRU</name>
<dbReference type="InterPro" id="IPR043502">
    <property type="entry name" value="DNA/RNA_pol_sf"/>
</dbReference>
<evidence type="ECO:0000256" key="1">
    <source>
        <dbReference type="ARBA" id="ARBA00022484"/>
    </source>
</evidence>
<sequence length="581" mass="68256">MLPIISQVTDYVYRKFIKPAPNQFKNNYLFQNWLSPLTTPHRDATKYAEYQAYLEKHIRSNLLGSDAEYVIKRFHHPIATIDSVNETLQRGDLPDHPVPKDEHYYRALTETTKRFAPPQLIRPIHFADLRYYEWNWHPNVEEPYVSNSQLKTAVQDAYHAGLLEDGRMSFGNLKNHVFMDVRHFLHRIKRGQISDPHTLWPLINMHVKPALTETDTTKIRLVFGVSKRHVLPRAMFFWPLFRYYLDNRDKSPMLWGFETILGGMMLLNSEMLLSRLYYQTFVTVDWSGFDLRSLFSIIREDIFPAWRTYFDFNNGYMPTKFYKSSTADPDQLERLWNWTNEAVFKMPFRTMDGATFLRLFRGIPSGLFETQFLDSFYNMLMILTILDAMGFDISTIYIRVQGDDSLLLLTFFLPADQHAEFKAQFEALAAYYFDHVARQDKTDISNTSQNVAVLGYSNDNGYPSRDWRKLLAQLFHPRSQRPTLSLLKARCCGIQYASMYKYPQVTNVAKATFNQLDSEGVQPLKLAAQRDVILHSHKDFYVPTDHFPTLNEVTRYLRIPYTRTEADSEAYYPTSHFLSQF</sequence>
<evidence type="ECO:0000313" key="6">
    <source>
        <dbReference type="EMBL" id="AHL25155.1"/>
    </source>
</evidence>
<keyword evidence="3" id="KW-0548">Nucleotidyltransferase</keyword>